<dbReference type="InterPro" id="IPR031876">
    <property type="entry name" value="DUF4760"/>
</dbReference>
<evidence type="ECO:0000313" key="1">
    <source>
        <dbReference type="EMBL" id="TCK75231.1"/>
    </source>
</evidence>
<comment type="caution">
    <text evidence="1">The sequence shown here is derived from an EMBL/GenBank/DDBJ whole genome shotgun (WGS) entry which is preliminary data.</text>
</comment>
<name>A0A4V2PVR8_9BACT</name>
<evidence type="ECO:0000313" key="2">
    <source>
        <dbReference type="Proteomes" id="UP000295210"/>
    </source>
</evidence>
<reference evidence="1 2" key="1">
    <citation type="submission" date="2019-03" db="EMBL/GenBank/DDBJ databases">
        <title>Genomic Encyclopedia of Type Strains, Phase IV (KMG-IV): sequencing the most valuable type-strain genomes for metagenomic binning, comparative biology and taxonomic classification.</title>
        <authorList>
            <person name="Goeker M."/>
        </authorList>
    </citation>
    <scope>NUCLEOTIDE SEQUENCE [LARGE SCALE GENOMIC DNA]</scope>
    <source>
        <strain evidence="1 2">DSM 103428</strain>
    </source>
</reference>
<dbReference type="OrthoDB" id="128879at2"/>
<organism evidence="1 2">
    <name type="scientific">Acidipila rosea</name>
    <dbReference type="NCBI Taxonomy" id="768535"/>
    <lineage>
        <taxon>Bacteria</taxon>
        <taxon>Pseudomonadati</taxon>
        <taxon>Acidobacteriota</taxon>
        <taxon>Terriglobia</taxon>
        <taxon>Terriglobales</taxon>
        <taxon>Acidobacteriaceae</taxon>
        <taxon>Acidipila</taxon>
    </lineage>
</organism>
<dbReference type="AlphaFoldDB" id="A0A4V2PVR8"/>
<dbReference type="Pfam" id="PF15956">
    <property type="entry name" value="DUF4760"/>
    <property type="match status" value="1"/>
</dbReference>
<sequence length="144" mass="16693">METNLATNADAQLILKLYELRTEETMRAARNWAVTEFWPSTADDVFAVLRAMDHPRNAYLRQVLSYWEMAASFVLHGALNAEMFLDCNGENLFLYAKLQPLLPAIREQVPELLAKTGQLLDKYPEARRRVELIRQRIEVMRAKP</sequence>
<protein>
    <submittedName>
        <fullName evidence="1">Uncharacterized protein</fullName>
    </submittedName>
</protein>
<dbReference type="RefSeq" id="WP_131990838.1">
    <property type="nucleotide sequence ID" value="NZ_SMGK01000001.1"/>
</dbReference>
<gene>
    <name evidence="1" type="ORF">C7378_0211</name>
</gene>
<dbReference type="Proteomes" id="UP000295210">
    <property type="component" value="Unassembled WGS sequence"/>
</dbReference>
<proteinExistence type="predicted"/>
<dbReference type="EMBL" id="SMGK01000001">
    <property type="protein sequence ID" value="TCK75231.1"/>
    <property type="molecule type" value="Genomic_DNA"/>
</dbReference>
<accession>A0A4V2PVR8</accession>
<keyword evidence="2" id="KW-1185">Reference proteome</keyword>